<reference evidence="2" key="1">
    <citation type="submission" date="2016-01" db="EMBL/GenBank/DDBJ databases">
        <title>Draft genome of Chromobacterium sp. F49.</title>
        <authorList>
            <person name="Hong K.W."/>
        </authorList>
    </citation>
    <scope>NUCLEOTIDE SEQUENCE [LARGE SCALE GENOMIC DNA]</scope>
    <source>
        <strain evidence="2">M63</strain>
    </source>
</reference>
<dbReference type="AlphaFoldDB" id="A0A163TU97"/>
<sequence>MNREVEQALQTTLQNWNSMALAEHEDSEAAANAFESSFYRFIDAVREWASSLEPQPETIEAFMDLPMVQEITELLPVPLYLNFETEAELIVQKKFRIEDEKYD</sequence>
<gene>
    <name evidence="1" type="ORF">AV654_33720</name>
</gene>
<protein>
    <submittedName>
        <fullName evidence="1">Uncharacterized protein</fullName>
    </submittedName>
</protein>
<name>A0A163TU97_9BACL</name>
<evidence type="ECO:0000313" key="1">
    <source>
        <dbReference type="EMBL" id="KZE72376.1"/>
    </source>
</evidence>
<dbReference type="Proteomes" id="UP000076563">
    <property type="component" value="Unassembled WGS sequence"/>
</dbReference>
<organism evidence="1 2">
    <name type="scientific">Paenibacillus elgii</name>
    <dbReference type="NCBI Taxonomy" id="189691"/>
    <lineage>
        <taxon>Bacteria</taxon>
        <taxon>Bacillati</taxon>
        <taxon>Bacillota</taxon>
        <taxon>Bacilli</taxon>
        <taxon>Bacillales</taxon>
        <taxon>Paenibacillaceae</taxon>
        <taxon>Paenibacillus</taxon>
    </lineage>
</organism>
<dbReference type="RefSeq" id="WP_063187638.1">
    <property type="nucleotide sequence ID" value="NZ_LQRA01000103.1"/>
</dbReference>
<dbReference type="EMBL" id="LQRA01000103">
    <property type="protein sequence ID" value="KZE72376.1"/>
    <property type="molecule type" value="Genomic_DNA"/>
</dbReference>
<evidence type="ECO:0000313" key="2">
    <source>
        <dbReference type="Proteomes" id="UP000076563"/>
    </source>
</evidence>
<dbReference type="OrthoDB" id="2382111at2"/>
<keyword evidence="2" id="KW-1185">Reference proteome</keyword>
<dbReference type="eggNOG" id="ENOG5032YZ3">
    <property type="taxonomic scope" value="Bacteria"/>
</dbReference>
<accession>A0A163TU97</accession>
<comment type="caution">
    <text evidence="1">The sequence shown here is derived from an EMBL/GenBank/DDBJ whole genome shotgun (WGS) entry which is preliminary data.</text>
</comment>
<proteinExistence type="predicted"/>